<reference evidence="7 8" key="1">
    <citation type="submission" date="2021-06" db="EMBL/GenBank/DDBJ databases">
        <authorList>
            <person name="Palmer J.M."/>
        </authorList>
    </citation>
    <scope>NUCLEOTIDE SEQUENCE [LARGE SCALE GENOMIC DNA]</scope>
    <source>
        <strain evidence="7 8">GA_2019</strain>
        <tissue evidence="7">Muscle</tissue>
    </source>
</reference>
<evidence type="ECO:0000256" key="1">
    <source>
        <dbReference type="ARBA" id="ARBA00004123"/>
    </source>
</evidence>
<organism evidence="7 8">
    <name type="scientific">Goodea atripinnis</name>
    <dbReference type="NCBI Taxonomy" id="208336"/>
    <lineage>
        <taxon>Eukaryota</taxon>
        <taxon>Metazoa</taxon>
        <taxon>Chordata</taxon>
        <taxon>Craniata</taxon>
        <taxon>Vertebrata</taxon>
        <taxon>Euteleostomi</taxon>
        <taxon>Actinopterygii</taxon>
        <taxon>Neopterygii</taxon>
        <taxon>Teleostei</taxon>
        <taxon>Neoteleostei</taxon>
        <taxon>Acanthomorphata</taxon>
        <taxon>Ovalentaria</taxon>
        <taxon>Atherinomorphae</taxon>
        <taxon>Cyprinodontiformes</taxon>
        <taxon>Goodeidae</taxon>
        <taxon>Goodea</taxon>
    </lineage>
</organism>
<dbReference type="InterPro" id="IPR037867">
    <property type="entry name" value="Swd2/WDR82"/>
</dbReference>
<dbReference type="PROSITE" id="PS50082">
    <property type="entry name" value="WD_REPEATS_2"/>
    <property type="match status" value="1"/>
</dbReference>
<comment type="subcellular location">
    <subcellularLocation>
        <location evidence="1">Nucleus</location>
    </subcellularLocation>
</comment>
<dbReference type="PANTHER" id="PTHR19861">
    <property type="entry name" value="WD40 REPEAT PROTEIN SWD2"/>
    <property type="match status" value="1"/>
</dbReference>
<gene>
    <name evidence="7" type="ORF">GOODEAATRI_005598</name>
</gene>
<dbReference type="InterPro" id="IPR001680">
    <property type="entry name" value="WD40_rpt"/>
</dbReference>
<protein>
    <submittedName>
        <fullName evidence="7">Uncharacterized protein</fullName>
    </submittedName>
</protein>
<comment type="similarity">
    <text evidence="2">Belongs to the WD repeat SWD2 family.</text>
</comment>
<evidence type="ECO:0000256" key="6">
    <source>
        <dbReference type="PROSITE-ProRule" id="PRU00221"/>
    </source>
</evidence>
<dbReference type="EMBL" id="JAHRIO010010253">
    <property type="protein sequence ID" value="MEQ2161040.1"/>
    <property type="molecule type" value="Genomic_DNA"/>
</dbReference>
<evidence type="ECO:0000256" key="2">
    <source>
        <dbReference type="ARBA" id="ARBA00005616"/>
    </source>
</evidence>
<evidence type="ECO:0000256" key="4">
    <source>
        <dbReference type="ARBA" id="ARBA00022737"/>
    </source>
</evidence>
<dbReference type="InterPro" id="IPR015943">
    <property type="entry name" value="WD40/YVTN_repeat-like_dom_sf"/>
</dbReference>
<keyword evidence="8" id="KW-1185">Reference proteome</keyword>
<evidence type="ECO:0000256" key="5">
    <source>
        <dbReference type="ARBA" id="ARBA00023242"/>
    </source>
</evidence>
<keyword evidence="5" id="KW-0539">Nucleus</keyword>
<dbReference type="Gene3D" id="2.130.10.10">
    <property type="entry name" value="YVTN repeat-like/Quinoprotein amine dehydrogenase"/>
    <property type="match status" value="1"/>
</dbReference>
<name>A0ABV0MPM1_9TELE</name>
<proteinExistence type="inferred from homology"/>
<evidence type="ECO:0000256" key="3">
    <source>
        <dbReference type="ARBA" id="ARBA00022574"/>
    </source>
</evidence>
<keyword evidence="3 6" id="KW-0853">WD repeat</keyword>
<evidence type="ECO:0000313" key="8">
    <source>
        <dbReference type="Proteomes" id="UP001476798"/>
    </source>
</evidence>
<feature type="repeat" description="WD" evidence="6">
    <location>
        <begin position="1"/>
        <end position="26"/>
    </location>
</feature>
<keyword evidence="4" id="KW-0677">Repeat</keyword>
<feature type="non-terminal residue" evidence="7">
    <location>
        <position position="94"/>
    </location>
</feature>
<dbReference type="SUPFAM" id="SSF50978">
    <property type="entry name" value="WD40 repeat-like"/>
    <property type="match status" value="1"/>
</dbReference>
<dbReference type="InterPro" id="IPR036322">
    <property type="entry name" value="WD40_repeat_dom_sf"/>
</dbReference>
<comment type="caution">
    <text evidence="7">The sequence shown here is derived from an EMBL/GenBank/DDBJ whole genome shotgun (WGS) entry which is preliminary data.</text>
</comment>
<dbReference type="Proteomes" id="UP001476798">
    <property type="component" value="Unassembled WGS sequence"/>
</dbReference>
<evidence type="ECO:0000313" key="7">
    <source>
        <dbReference type="EMBL" id="MEQ2161040.1"/>
    </source>
</evidence>
<accession>A0ABV0MPM1</accession>
<dbReference type="PANTHER" id="PTHR19861:SF0">
    <property type="entry name" value="WD REPEAT-CONTAINING PROTEIN 82"/>
    <property type="match status" value="1"/>
</dbReference>
<sequence>MYIFLLGSEDGKIHVWNAESGMKVALLDGKHTGPITCLQFNPKFMTFASACSNMASTPAWTVREGAKFGGEVIRFHLCVHMTLSQLLEQSPVSY</sequence>